<evidence type="ECO:0000313" key="3">
    <source>
        <dbReference type="Proteomes" id="UP000182114"/>
    </source>
</evidence>
<sequence>MPKKILLTTDFSMNSWNAIQYAIKLYENQECDFYLLNTYAKDVYGLDSYVLLDPDDVFDKLSENISKEGLGDVLAQLSSIDKDLKHRYHIISRSERFLDAVKSLVHSLKIEMIVVGAKGKTNGEQGKYGRNTLGIIETIRKCPVLIVPKNATFNQPEEIVLATNFNTDFDISEIKYLVEIAKMSNARIQILSLTDDSVMTAQQKNNKSLLEKYLVGLDYIFNVLHNVKMSAALSCFVEIKHSNMISYVDKKPSVWETLGFVRPSLGKLGYFNDVPVLALHG</sequence>
<dbReference type="eggNOG" id="COG0589">
    <property type="taxonomic scope" value="Bacteria"/>
</dbReference>
<dbReference type="RefSeq" id="WP_074537382.1">
    <property type="nucleotide sequence ID" value="NZ_FNBD01000002.1"/>
</dbReference>
<protein>
    <submittedName>
        <fullName evidence="2">Nucleotide-binding universal stress protein, UspA family</fullName>
    </submittedName>
</protein>
<evidence type="ECO:0000313" key="2">
    <source>
        <dbReference type="EMBL" id="SDE57155.1"/>
    </source>
</evidence>
<feature type="domain" description="UspA" evidence="1">
    <location>
        <begin position="1"/>
        <end position="148"/>
    </location>
</feature>
<dbReference type="InterPro" id="IPR006016">
    <property type="entry name" value="UspA"/>
</dbReference>
<name>A0A1G7E1A4_9FLAO</name>
<dbReference type="AlphaFoldDB" id="A0A1G7E1A4"/>
<dbReference type="Pfam" id="PF00582">
    <property type="entry name" value="Usp"/>
    <property type="match status" value="1"/>
</dbReference>
<keyword evidence="3" id="KW-1185">Reference proteome</keyword>
<dbReference type="CDD" id="cd00293">
    <property type="entry name" value="USP-like"/>
    <property type="match status" value="1"/>
</dbReference>
<accession>A0A1G7E1A4</accession>
<reference evidence="3" key="1">
    <citation type="submission" date="2016-10" db="EMBL/GenBank/DDBJ databases">
        <authorList>
            <person name="Varghese N."/>
            <person name="Submissions S."/>
        </authorList>
    </citation>
    <scope>NUCLEOTIDE SEQUENCE [LARGE SCALE GENOMIC DNA]</scope>
    <source>
        <strain evidence="3">DSM 24729</strain>
    </source>
</reference>
<evidence type="ECO:0000259" key="1">
    <source>
        <dbReference type="Pfam" id="PF00582"/>
    </source>
</evidence>
<dbReference type="SUPFAM" id="SSF52402">
    <property type="entry name" value="Adenine nucleotide alpha hydrolases-like"/>
    <property type="match status" value="1"/>
</dbReference>
<dbReference type="Proteomes" id="UP000182114">
    <property type="component" value="Unassembled WGS sequence"/>
</dbReference>
<dbReference type="EMBL" id="FNBD01000002">
    <property type="protein sequence ID" value="SDE57155.1"/>
    <property type="molecule type" value="Genomic_DNA"/>
</dbReference>
<proteinExistence type="predicted"/>
<dbReference type="Gene3D" id="3.40.50.12370">
    <property type="match status" value="1"/>
</dbReference>
<organism evidence="2 3">
    <name type="scientific">Cellulophaga baltica</name>
    <dbReference type="NCBI Taxonomy" id="76594"/>
    <lineage>
        <taxon>Bacteria</taxon>
        <taxon>Pseudomonadati</taxon>
        <taxon>Bacteroidota</taxon>
        <taxon>Flavobacteriia</taxon>
        <taxon>Flavobacteriales</taxon>
        <taxon>Flavobacteriaceae</taxon>
        <taxon>Cellulophaga</taxon>
    </lineage>
</organism>
<gene>
    <name evidence="2" type="ORF">SAMN04487992_1029</name>
</gene>